<dbReference type="Pfam" id="PF03009">
    <property type="entry name" value="GDPD"/>
    <property type="match status" value="1"/>
</dbReference>
<gene>
    <name evidence="2" type="ORF">IAC43_08065</name>
</gene>
<dbReference type="GO" id="GO:0008081">
    <property type="term" value="F:phosphoric diester hydrolase activity"/>
    <property type="evidence" value="ECO:0007669"/>
    <property type="project" value="InterPro"/>
</dbReference>
<dbReference type="GO" id="GO:0006629">
    <property type="term" value="P:lipid metabolic process"/>
    <property type="evidence" value="ECO:0007669"/>
    <property type="project" value="InterPro"/>
</dbReference>
<protein>
    <submittedName>
        <fullName evidence="2">Glycerophosphodiester phosphodiesterase</fullName>
    </submittedName>
</protein>
<accession>A0A9D1KTD7</accession>
<feature type="domain" description="GP-PDE" evidence="1">
    <location>
        <begin position="34"/>
        <end position="271"/>
    </location>
</feature>
<dbReference type="EMBL" id="DVLW01000221">
    <property type="protein sequence ID" value="HIT95127.1"/>
    <property type="molecule type" value="Genomic_DNA"/>
</dbReference>
<dbReference type="InterPro" id="IPR030395">
    <property type="entry name" value="GP_PDE_dom"/>
</dbReference>
<comment type="caution">
    <text evidence="2">The sequence shown here is derived from an EMBL/GenBank/DDBJ whole genome shotgun (WGS) entry which is preliminary data.</text>
</comment>
<dbReference type="Gene3D" id="3.20.20.190">
    <property type="entry name" value="Phosphatidylinositol (PI) phosphodiesterase"/>
    <property type="match status" value="1"/>
</dbReference>
<reference evidence="2" key="1">
    <citation type="submission" date="2020-10" db="EMBL/GenBank/DDBJ databases">
        <authorList>
            <person name="Gilroy R."/>
        </authorList>
    </citation>
    <scope>NUCLEOTIDE SEQUENCE</scope>
    <source>
        <strain evidence="2">ChiBcec7-5410</strain>
    </source>
</reference>
<dbReference type="PROSITE" id="PS51704">
    <property type="entry name" value="GP_PDE"/>
    <property type="match status" value="1"/>
</dbReference>
<dbReference type="AlphaFoldDB" id="A0A9D1KTD7"/>
<evidence type="ECO:0000313" key="2">
    <source>
        <dbReference type="EMBL" id="HIT95127.1"/>
    </source>
</evidence>
<reference evidence="2" key="2">
    <citation type="journal article" date="2021" name="PeerJ">
        <title>Extensive microbial diversity within the chicken gut microbiome revealed by metagenomics and culture.</title>
        <authorList>
            <person name="Gilroy R."/>
            <person name="Ravi A."/>
            <person name="Getino M."/>
            <person name="Pursley I."/>
            <person name="Horton D.L."/>
            <person name="Alikhan N.F."/>
            <person name="Baker D."/>
            <person name="Gharbi K."/>
            <person name="Hall N."/>
            <person name="Watson M."/>
            <person name="Adriaenssens E.M."/>
            <person name="Foster-Nyarko E."/>
            <person name="Jarju S."/>
            <person name="Secka A."/>
            <person name="Antonio M."/>
            <person name="Oren A."/>
            <person name="Chaudhuri R.R."/>
            <person name="La Ragione R."/>
            <person name="Hildebrand F."/>
            <person name="Pallen M.J."/>
        </authorList>
    </citation>
    <scope>NUCLEOTIDE SEQUENCE</scope>
    <source>
        <strain evidence="2">ChiBcec7-5410</strain>
    </source>
</reference>
<proteinExistence type="predicted"/>
<evidence type="ECO:0000259" key="1">
    <source>
        <dbReference type="PROSITE" id="PS51704"/>
    </source>
</evidence>
<dbReference type="Proteomes" id="UP000824160">
    <property type="component" value="Unassembled WGS sequence"/>
</dbReference>
<evidence type="ECO:0000313" key="3">
    <source>
        <dbReference type="Proteomes" id="UP000824160"/>
    </source>
</evidence>
<dbReference type="PANTHER" id="PTHR46211">
    <property type="entry name" value="GLYCEROPHOSPHORYL DIESTER PHOSPHODIESTERASE"/>
    <property type="match status" value="1"/>
</dbReference>
<name>A0A9D1KTD7_9FIRM</name>
<dbReference type="InterPro" id="IPR017946">
    <property type="entry name" value="PLC-like_Pdiesterase_TIM-brl"/>
</dbReference>
<dbReference type="PANTHER" id="PTHR46211:SF1">
    <property type="entry name" value="GLYCEROPHOSPHODIESTER PHOSPHODIESTERASE, CYTOPLASMIC"/>
    <property type="match status" value="1"/>
</dbReference>
<dbReference type="SUPFAM" id="SSF51695">
    <property type="entry name" value="PLC-like phosphodiesterases"/>
    <property type="match status" value="1"/>
</dbReference>
<sequence length="271" mass="31280">MPYLVLTLLIILLIVVSLFLVRPNRRRDTRKFEKRPFAHRGYYDNEHGIPENSLAAFRRARAHGYGVELDVQLTKDGEAVVFHDDDLKRMCGSDGHVYDYSLARLRQFRLLRTPEQIPLFADVLRELGGMPVICEIKVPAGQDYRAICEKAAVLIDGYKGDICVESFDPRAVQWFRKNRPELIRGQLTMNFYKEPDYSFPMKVAMSELVVNVLGRPDFIAYGADTKETLGLKICRSFRPMMVAWTVTSQSQQETLLKQQYDTVIFEGYRAE</sequence>
<organism evidence="2 3">
    <name type="scientific">Candidatus Faecivivens stercoripullorum</name>
    <dbReference type="NCBI Taxonomy" id="2840805"/>
    <lineage>
        <taxon>Bacteria</taxon>
        <taxon>Bacillati</taxon>
        <taxon>Bacillota</taxon>
        <taxon>Clostridia</taxon>
        <taxon>Eubacteriales</taxon>
        <taxon>Oscillospiraceae</taxon>
        <taxon>Oscillospiraceae incertae sedis</taxon>
        <taxon>Candidatus Faecivivens</taxon>
    </lineage>
</organism>